<reference evidence="3 4" key="1">
    <citation type="submission" date="2018-06" db="EMBL/GenBank/DDBJ databases">
        <authorList>
            <consortium name="Pathogen Informatics"/>
            <person name="Doyle S."/>
        </authorList>
    </citation>
    <scope>NUCLEOTIDE SEQUENCE [LARGE SCALE GENOMIC DNA]</scope>
    <source>
        <strain evidence="3 4">NCTC13940</strain>
    </source>
</reference>
<evidence type="ECO:0000313" key="3">
    <source>
        <dbReference type="EMBL" id="SQC71017.1"/>
    </source>
</evidence>
<dbReference type="GO" id="GO:0006508">
    <property type="term" value="P:proteolysis"/>
    <property type="evidence" value="ECO:0007669"/>
    <property type="project" value="UniProtKB-KW"/>
</dbReference>
<gene>
    <name evidence="3" type="ORF">NCTC13940_02275</name>
</gene>
<dbReference type="InterPro" id="IPR003675">
    <property type="entry name" value="Rce1/LyrA-like_dom"/>
</dbReference>
<feature type="transmembrane region" description="Helical" evidence="1">
    <location>
        <begin position="159"/>
        <end position="178"/>
    </location>
</feature>
<keyword evidence="3" id="KW-0645">Protease</keyword>
<dbReference type="GO" id="GO:0004175">
    <property type="term" value="F:endopeptidase activity"/>
    <property type="evidence" value="ECO:0007669"/>
    <property type="project" value="UniProtKB-ARBA"/>
</dbReference>
<feature type="transmembrane region" description="Helical" evidence="1">
    <location>
        <begin position="136"/>
        <end position="153"/>
    </location>
</feature>
<accession>A0A2X3HEL6</accession>
<keyword evidence="1" id="KW-0472">Membrane</keyword>
<evidence type="ECO:0000259" key="2">
    <source>
        <dbReference type="Pfam" id="PF02517"/>
    </source>
</evidence>
<feature type="transmembrane region" description="Helical" evidence="1">
    <location>
        <begin position="31"/>
        <end position="50"/>
    </location>
</feature>
<evidence type="ECO:0000313" key="4">
    <source>
        <dbReference type="Proteomes" id="UP000250257"/>
    </source>
</evidence>
<feature type="transmembrane region" description="Helical" evidence="1">
    <location>
        <begin position="106"/>
        <end position="124"/>
    </location>
</feature>
<name>A0A2X3HEL6_9LIST</name>
<proteinExistence type="predicted"/>
<protein>
    <submittedName>
        <fullName evidence="3">CAAX amino terminal protease self- immunity</fullName>
    </submittedName>
</protein>
<dbReference type="Proteomes" id="UP000250257">
    <property type="component" value="Unassembled WGS sequence"/>
</dbReference>
<feature type="transmembrane region" description="Helical" evidence="1">
    <location>
        <begin position="62"/>
        <end position="86"/>
    </location>
</feature>
<dbReference type="GO" id="GO:0080120">
    <property type="term" value="P:CAAX-box protein maturation"/>
    <property type="evidence" value="ECO:0007669"/>
    <property type="project" value="UniProtKB-ARBA"/>
</dbReference>
<dbReference type="AlphaFoldDB" id="A0A2X3HEL6"/>
<dbReference type="STRING" id="1214117.LFLEISCH_01430"/>
<dbReference type="EMBL" id="UAWT01000033">
    <property type="protein sequence ID" value="SQC71017.1"/>
    <property type="molecule type" value="Genomic_DNA"/>
</dbReference>
<keyword evidence="1" id="KW-1133">Transmembrane helix</keyword>
<keyword evidence="1" id="KW-0812">Transmembrane</keyword>
<organism evidence="3 4">
    <name type="scientific">Listeria fleischmannii subsp. fleischmannii</name>
    <dbReference type="NCBI Taxonomy" id="1671902"/>
    <lineage>
        <taxon>Bacteria</taxon>
        <taxon>Bacillati</taxon>
        <taxon>Bacillota</taxon>
        <taxon>Bacilli</taxon>
        <taxon>Bacillales</taxon>
        <taxon>Listeriaceae</taxon>
        <taxon>Listeria</taxon>
    </lineage>
</organism>
<feature type="transmembrane region" description="Helical" evidence="1">
    <location>
        <begin position="7"/>
        <end position="25"/>
    </location>
</feature>
<feature type="domain" description="CAAX prenyl protease 2/Lysostaphin resistance protein A-like" evidence="2">
    <location>
        <begin position="105"/>
        <end position="194"/>
    </location>
</feature>
<dbReference type="Pfam" id="PF02517">
    <property type="entry name" value="Rce1-like"/>
    <property type="match status" value="1"/>
</dbReference>
<dbReference type="RefSeq" id="WP_007472249.1">
    <property type="nucleotide sequence ID" value="NZ_UAWT01000033.1"/>
</dbReference>
<keyword evidence="3" id="KW-0378">Hydrolase</keyword>
<sequence>MRSNRIDFKLIIGLLLAAVLIFLTYQFTKSFWYMYGASMLFLLSFCIFNVDLKKKFSFFKGILPAVFSAIILYLIFYVGAFIFKFMPFGLNASVHSAFNKYATDNWLVWILLIVAIVPGEEIFWRGFVLQRLLDAYTTWFAVLLSAFLAALFVSVSGNMAMVIGIFTASLFWGFLYVWRSSLLMLYLSHLIFAFLLLAALPIY</sequence>
<evidence type="ECO:0000256" key="1">
    <source>
        <dbReference type="SAM" id="Phobius"/>
    </source>
</evidence>
<feature type="transmembrane region" description="Helical" evidence="1">
    <location>
        <begin position="185"/>
        <end position="202"/>
    </location>
</feature>